<reference evidence="2" key="1">
    <citation type="journal article" date="2022" name="bioRxiv">
        <title>Sequencing and chromosome-scale assembly of the giantPleurodeles waltlgenome.</title>
        <authorList>
            <person name="Brown T."/>
            <person name="Elewa A."/>
            <person name="Iarovenko S."/>
            <person name="Subramanian E."/>
            <person name="Araus A.J."/>
            <person name="Petzold A."/>
            <person name="Susuki M."/>
            <person name="Suzuki K.-i.T."/>
            <person name="Hayashi T."/>
            <person name="Toyoda A."/>
            <person name="Oliveira C."/>
            <person name="Osipova E."/>
            <person name="Leigh N.D."/>
            <person name="Simon A."/>
            <person name="Yun M.H."/>
        </authorList>
    </citation>
    <scope>NUCLEOTIDE SEQUENCE</scope>
    <source>
        <strain evidence="2">20211129_DDA</strain>
        <tissue evidence="2">Liver</tissue>
    </source>
</reference>
<sequence length="110" mass="12086">MPHSLMFCFVMLFSPLVATVSEPLVSLVGRRKGPHLYETFSAEGRSELTVLSRLPFWVAAAAKFLERVFRVISAPGWSATVLTCAVYSPIASFQSPRPPPVSVSGFKLWA</sequence>
<evidence type="ECO:0008006" key="4">
    <source>
        <dbReference type="Google" id="ProtNLM"/>
    </source>
</evidence>
<organism evidence="2 3">
    <name type="scientific">Pleurodeles waltl</name>
    <name type="common">Iberian ribbed newt</name>
    <dbReference type="NCBI Taxonomy" id="8319"/>
    <lineage>
        <taxon>Eukaryota</taxon>
        <taxon>Metazoa</taxon>
        <taxon>Chordata</taxon>
        <taxon>Craniata</taxon>
        <taxon>Vertebrata</taxon>
        <taxon>Euteleostomi</taxon>
        <taxon>Amphibia</taxon>
        <taxon>Batrachia</taxon>
        <taxon>Caudata</taxon>
        <taxon>Salamandroidea</taxon>
        <taxon>Salamandridae</taxon>
        <taxon>Pleurodelinae</taxon>
        <taxon>Pleurodeles</taxon>
    </lineage>
</organism>
<keyword evidence="3" id="KW-1185">Reference proteome</keyword>
<accession>A0AAV7M5U6</accession>
<evidence type="ECO:0000313" key="3">
    <source>
        <dbReference type="Proteomes" id="UP001066276"/>
    </source>
</evidence>
<evidence type="ECO:0000313" key="2">
    <source>
        <dbReference type="EMBL" id="KAJ1098741.1"/>
    </source>
</evidence>
<keyword evidence="1" id="KW-0732">Signal</keyword>
<feature type="chain" id="PRO_5043597001" description="Secreted protein" evidence="1">
    <location>
        <begin position="22"/>
        <end position="110"/>
    </location>
</feature>
<evidence type="ECO:0000256" key="1">
    <source>
        <dbReference type="SAM" id="SignalP"/>
    </source>
</evidence>
<feature type="signal peptide" evidence="1">
    <location>
        <begin position="1"/>
        <end position="21"/>
    </location>
</feature>
<dbReference type="Proteomes" id="UP001066276">
    <property type="component" value="Chromosome 10"/>
</dbReference>
<name>A0AAV7M5U6_PLEWA</name>
<dbReference type="AlphaFoldDB" id="A0AAV7M5U6"/>
<dbReference type="EMBL" id="JANPWB010000014">
    <property type="protein sequence ID" value="KAJ1098741.1"/>
    <property type="molecule type" value="Genomic_DNA"/>
</dbReference>
<gene>
    <name evidence="2" type="ORF">NDU88_003848</name>
</gene>
<comment type="caution">
    <text evidence="2">The sequence shown here is derived from an EMBL/GenBank/DDBJ whole genome shotgun (WGS) entry which is preliminary data.</text>
</comment>
<protein>
    <recommendedName>
        <fullName evidence="4">Secreted protein</fullName>
    </recommendedName>
</protein>
<proteinExistence type="predicted"/>